<dbReference type="InterPro" id="IPR023213">
    <property type="entry name" value="CAT-like_dom_sf"/>
</dbReference>
<dbReference type="FunFam" id="3.30.559.10:FF:000003">
    <property type="entry name" value="Acetyltransferase component of pyruvate dehydrogenase complex"/>
    <property type="match status" value="1"/>
</dbReference>
<dbReference type="GO" id="GO:0006086">
    <property type="term" value="P:pyruvate decarboxylation to acetyl-CoA"/>
    <property type="evidence" value="ECO:0007669"/>
    <property type="project" value="InterPro"/>
</dbReference>
<name>A0A7S0SS50_9CHLO</name>
<accession>A0A7S0SS50</accession>
<dbReference type="GO" id="GO:0045254">
    <property type="term" value="C:pyruvate dehydrogenase complex"/>
    <property type="evidence" value="ECO:0007669"/>
    <property type="project" value="InterPro"/>
</dbReference>
<feature type="domain" description="Peripheral subunit-binding (PSBD)" evidence="2">
    <location>
        <begin position="1"/>
        <end position="30"/>
    </location>
</feature>
<dbReference type="InterPro" id="IPR004167">
    <property type="entry name" value="PSBD"/>
</dbReference>
<dbReference type="GO" id="GO:0004742">
    <property type="term" value="F:dihydrolipoyllysine-residue acetyltransferase activity"/>
    <property type="evidence" value="ECO:0007669"/>
    <property type="project" value="TreeGrafter"/>
</dbReference>
<protein>
    <recommendedName>
        <fullName evidence="2">Peripheral subunit-binding (PSBD) domain-containing protein</fullName>
    </recommendedName>
</protein>
<reference evidence="3" key="1">
    <citation type="submission" date="2021-01" db="EMBL/GenBank/DDBJ databases">
        <authorList>
            <person name="Corre E."/>
            <person name="Pelletier E."/>
            <person name="Niang G."/>
            <person name="Scheremetjew M."/>
            <person name="Finn R."/>
            <person name="Kale V."/>
            <person name="Holt S."/>
            <person name="Cochrane G."/>
            <person name="Meng A."/>
            <person name="Brown T."/>
            <person name="Cohen L."/>
        </authorList>
    </citation>
    <scope>NUCLEOTIDE SEQUENCE</scope>
    <source>
        <strain evidence="3">SL-175</strain>
    </source>
</reference>
<dbReference type="InterPro" id="IPR001078">
    <property type="entry name" value="2-oxoacid_DH_actylTfrase"/>
</dbReference>
<dbReference type="Pfam" id="PF00198">
    <property type="entry name" value="2-oxoacid_dh"/>
    <property type="match status" value="1"/>
</dbReference>
<dbReference type="InterPro" id="IPR036625">
    <property type="entry name" value="E3-bd_dom_sf"/>
</dbReference>
<dbReference type="PROSITE" id="PS51826">
    <property type="entry name" value="PSBD"/>
    <property type="match status" value="1"/>
</dbReference>
<evidence type="ECO:0000313" key="3">
    <source>
        <dbReference type="EMBL" id="CAD8713917.1"/>
    </source>
</evidence>
<dbReference type="PANTHER" id="PTHR23151:SF90">
    <property type="entry name" value="DIHYDROLIPOYLLYSINE-RESIDUE ACETYLTRANSFERASE COMPONENT OF PYRUVATE DEHYDROGENASE COMPLEX, MITOCHONDRIAL-RELATED"/>
    <property type="match status" value="1"/>
</dbReference>
<comment type="similarity">
    <text evidence="1">Belongs to the 2-oxoacid dehydrogenase family.</text>
</comment>
<dbReference type="InterPro" id="IPR045257">
    <property type="entry name" value="E2/Pdx1"/>
</dbReference>
<dbReference type="Gene3D" id="3.30.559.10">
    <property type="entry name" value="Chloramphenicol acetyltransferase-like domain"/>
    <property type="match status" value="1"/>
</dbReference>
<dbReference type="Pfam" id="PF02817">
    <property type="entry name" value="E3_binding"/>
    <property type="match status" value="1"/>
</dbReference>
<sequence>MAAEAGIALSQIKGTGPGGRIVMTDVALAVKEGVQTLAAGVGAATGVGTTGTGAVANTGAGADAFARFFPPFEDVSVSQIKKITAARLTESKRTVPHFYLTVDVRMDALTGLRGKLNAGLESGKISVNDFVIKASAAALRKVPEVNASWMGDKIRQYKKADISVAVQTDAGLMVPVVRGACGLGLAGISGEVRALAGRAKEGRLAPAEMIGGTFTISNLGMFGIKHFSAIVNPPQAAILAVGAARKEVVRRADSDGGGYEEALVMSATLSCDHRVVDGAVGAQWLGAFKGFMEDPVTMLL</sequence>
<dbReference type="EMBL" id="HBFC01026488">
    <property type="protein sequence ID" value="CAD8713917.1"/>
    <property type="molecule type" value="Transcribed_RNA"/>
</dbReference>
<dbReference type="PANTHER" id="PTHR23151">
    <property type="entry name" value="DIHYDROLIPOAMIDE ACETYL/SUCCINYL-TRANSFERASE-RELATED"/>
    <property type="match status" value="1"/>
</dbReference>
<organism evidence="3">
    <name type="scientific">Mantoniella antarctica</name>
    <dbReference type="NCBI Taxonomy" id="81844"/>
    <lineage>
        <taxon>Eukaryota</taxon>
        <taxon>Viridiplantae</taxon>
        <taxon>Chlorophyta</taxon>
        <taxon>Mamiellophyceae</taxon>
        <taxon>Mamiellales</taxon>
        <taxon>Mamiellaceae</taxon>
        <taxon>Mantoniella</taxon>
    </lineage>
</organism>
<proteinExistence type="inferred from homology"/>
<gene>
    <name evidence="3" type="ORF">MANT1106_LOCUS16019</name>
</gene>
<evidence type="ECO:0000256" key="1">
    <source>
        <dbReference type="ARBA" id="ARBA00007317"/>
    </source>
</evidence>
<dbReference type="Gene3D" id="4.10.320.10">
    <property type="entry name" value="E3-binding domain"/>
    <property type="match status" value="1"/>
</dbReference>
<dbReference type="SUPFAM" id="SSF52777">
    <property type="entry name" value="CoA-dependent acyltransferases"/>
    <property type="match status" value="1"/>
</dbReference>
<dbReference type="SUPFAM" id="SSF47005">
    <property type="entry name" value="Peripheral subunit-binding domain of 2-oxo acid dehydrogenase complex"/>
    <property type="match status" value="1"/>
</dbReference>
<evidence type="ECO:0000259" key="2">
    <source>
        <dbReference type="PROSITE" id="PS51826"/>
    </source>
</evidence>
<dbReference type="AlphaFoldDB" id="A0A7S0SS50"/>